<keyword evidence="3" id="KW-1185">Reference proteome</keyword>
<feature type="transmembrane region" description="Helical" evidence="1">
    <location>
        <begin position="160"/>
        <end position="180"/>
    </location>
</feature>
<keyword evidence="1" id="KW-0812">Transmembrane</keyword>
<proteinExistence type="predicted"/>
<keyword evidence="1" id="KW-0472">Membrane</keyword>
<evidence type="ECO:0000313" key="3">
    <source>
        <dbReference type="Proteomes" id="UP000728185"/>
    </source>
</evidence>
<comment type="caution">
    <text evidence="2">The sequence shown here is derived from an EMBL/GenBank/DDBJ whole genome shotgun (WGS) entry which is preliminary data.</text>
</comment>
<keyword evidence="1" id="KW-1133">Transmembrane helix</keyword>
<organism evidence="2 3">
    <name type="scientific">Fasciolopsis buskii</name>
    <dbReference type="NCBI Taxonomy" id="27845"/>
    <lineage>
        <taxon>Eukaryota</taxon>
        <taxon>Metazoa</taxon>
        <taxon>Spiralia</taxon>
        <taxon>Lophotrochozoa</taxon>
        <taxon>Platyhelminthes</taxon>
        <taxon>Trematoda</taxon>
        <taxon>Digenea</taxon>
        <taxon>Plagiorchiida</taxon>
        <taxon>Echinostomata</taxon>
        <taxon>Echinostomatoidea</taxon>
        <taxon>Fasciolidae</taxon>
        <taxon>Fasciolopsis</taxon>
    </lineage>
</organism>
<dbReference type="OrthoDB" id="6249806at2759"/>
<reference evidence="2" key="1">
    <citation type="submission" date="2019-05" db="EMBL/GenBank/DDBJ databases">
        <title>Annotation for the trematode Fasciolopsis buski.</title>
        <authorList>
            <person name="Choi Y.-J."/>
        </authorList>
    </citation>
    <scope>NUCLEOTIDE SEQUENCE</scope>
    <source>
        <strain evidence="2">HT</strain>
        <tissue evidence="2">Whole worm</tissue>
    </source>
</reference>
<dbReference type="AlphaFoldDB" id="A0A8E0VPG2"/>
<sequence length="182" mass="20637">MFCLLPRRPSKLECAFHFVLKRRSSNFYELRSNVQLSLNAKDYFGLIDSARTLSDLGIVSGDILYVNSLEVLDDIKQCVEKELLSNIICLLKTVRVPHHTVIHWVSVALMVILEDKDLHPHSSFADQFVGSGREIVRLKVVYGKDPAVHMTFTIFCTGNFINLACKFCVICLIIALSFFLQA</sequence>
<accession>A0A8E0VPG2</accession>
<dbReference type="EMBL" id="LUCM01000402">
    <property type="protein sequence ID" value="KAA0200588.1"/>
    <property type="molecule type" value="Genomic_DNA"/>
</dbReference>
<name>A0A8E0VPG2_9TREM</name>
<evidence type="ECO:0000256" key="1">
    <source>
        <dbReference type="SAM" id="Phobius"/>
    </source>
</evidence>
<evidence type="ECO:0000313" key="2">
    <source>
        <dbReference type="EMBL" id="KAA0200588.1"/>
    </source>
</evidence>
<dbReference type="Proteomes" id="UP000728185">
    <property type="component" value="Unassembled WGS sequence"/>
</dbReference>
<gene>
    <name evidence="2" type="ORF">FBUS_06037</name>
</gene>
<protein>
    <submittedName>
        <fullName evidence="2">Uncharacterized protein</fullName>
    </submittedName>
</protein>